<reference evidence="4" key="4">
    <citation type="journal article" date="2008" name="Nucleic Acids Res.">
        <title>The rice annotation project database (RAP-DB): 2008 update.</title>
        <authorList>
            <consortium name="The rice annotation project (RAP)"/>
        </authorList>
    </citation>
    <scope>GENOME REANNOTATION</scope>
    <source>
        <strain evidence="4">cv. Nipponbare</strain>
    </source>
</reference>
<evidence type="ECO:0000256" key="1">
    <source>
        <dbReference type="SAM" id="MobiDB-lite"/>
    </source>
</evidence>
<feature type="region of interest" description="Disordered" evidence="1">
    <location>
        <begin position="1"/>
        <end position="33"/>
    </location>
</feature>
<dbReference type="EMBL" id="AP005583">
    <property type="protein sequence ID" value="BAD22322.1"/>
    <property type="molecule type" value="Genomic_DNA"/>
</dbReference>
<protein>
    <submittedName>
        <fullName evidence="3">Uncharacterized protein</fullName>
    </submittedName>
</protein>
<reference evidence="4" key="3">
    <citation type="journal article" date="2005" name="Nature">
        <title>The map-based sequence of the rice genome.</title>
        <authorList>
            <consortium name="International rice genome sequencing project (IRGSP)"/>
            <person name="Matsumoto T."/>
            <person name="Wu J."/>
            <person name="Kanamori H."/>
            <person name="Katayose Y."/>
            <person name="Fujisawa M."/>
            <person name="Namiki N."/>
            <person name="Mizuno H."/>
            <person name="Yamamoto K."/>
            <person name="Antonio B.A."/>
            <person name="Baba T."/>
            <person name="Sakata K."/>
            <person name="Nagamura Y."/>
            <person name="Aoki H."/>
            <person name="Arikawa K."/>
            <person name="Arita K."/>
            <person name="Bito T."/>
            <person name="Chiden Y."/>
            <person name="Fujitsuka N."/>
            <person name="Fukunaka R."/>
            <person name="Hamada M."/>
            <person name="Harada C."/>
            <person name="Hayashi A."/>
            <person name="Hijishita S."/>
            <person name="Honda M."/>
            <person name="Hosokawa S."/>
            <person name="Ichikawa Y."/>
            <person name="Idonuma A."/>
            <person name="Iijima M."/>
            <person name="Ikeda M."/>
            <person name="Ikeno M."/>
            <person name="Ito K."/>
            <person name="Ito S."/>
            <person name="Ito T."/>
            <person name="Ito Y."/>
            <person name="Ito Y."/>
            <person name="Iwabuchi A."/>
            <person name="Kamiya K."/>
            <person name="Karasawa W."/>
            <person name="Kurita K."/>
            <person name="Katagiri S."/>
            <person name="Kikuta A."/>
            <person name="Kobayashi H."/>
            <person name="Kobayashi N."/>
            <person name="Machita K."/>
            <person name="Maehara T."/>
            <person name="Masukawa M."/>
            <person name="Mizubayashi T."/>
            <person name="Mukai Y."/>
            <person name="Nagasaki H."/>
            <person name="Nagata Y."/>
            <person name="Naito S."/>
            <person name="Nakashima M."/>
            <person name="Nakama Y."/>
            <person name="Nakamichi Y."/>
            <person name="Nakamura M."/>
            <person name="Meguro A."/>
            <person name="Negishi M."/>
            <person name="Ohta I."/>
            <person name="Ohta T."/>
            <person name="Okamoto M."/>
            <person name="Ono N."/>
            <person name="Saji S."/>
            <person name="Sakaguchi M."/>
            <person name="Sakai K."/>
            <person name="Shibata M."/>
            <person name="Shimokawa T."/>
            <person name="Song J."/>
            <person name="Takazaki Y."/>
            <person name="Terasawa K."/>
            <person name="Tsugane M."/>
            <person name="Tsuji K."/>
            <person name="Ueda S."/>
            <person name="Waki K."/>
            <person name="Yamagata H."/>
            <person name="Yamamoto M."/>
            <person name="Yamamoto S."/>
            <person name="Yamane H."/>
            <person name="Yoshiki S."/>
            <person name="Yoshihara R."/>
            <person name="Yukawa K."/>
            <person name="Zhong H."/>
            <person name="Yano M."/>
            <person name="Yuan Q."/>
            <person name="Ouyang S."/>
            <person name="Liu J."/>
            <person name="Jones K.M."/>
            <person name="Gansberger K."/>
            <person name="Moffat K."/>
            <person name="Hill J."/>
            <person name="Bera J."/>
            <person name="Fadrosh D."/>
            <person name="Jin S."/>
            <person name="Johri S."/>
            <person name="Kim M."/>
            <person name="Overton L."/>
            <person name="Reardon M."/>
            <person name="Tsitrin T."/>
            <person name="Vuong H."/>
            <person name="Weaver B."/>
            <person name="Ciecko A."/>
            <person name="Tallon L."/>
            <person name="Jackson J."/>
            <person name="Pai G."/>
            <person name="Aken S.V."/>
            <person name="Utterback T."/>
            <person name="Reidmuller S."/>
            <person name="Feldblyum T."/>
            <person name="Hsiao J."/>
            <person name="Zismann V."/>
            <person name="Iobst S."/>
            <person name="de Vazeille A.R."/>
            <person name="Buell C.R."/>
            <person name="Ying K."/>
            <person name="Li Y."/>
            <person name="Lu T."/>
            <person name="Huang Y."/>
            <person name="Zhao Q."/>
            <person name="Feng Q."/>
            <person name="Zhang L."/>
            <person name="Zhu J."/>
            <person name="Weng Q."/>
            <person name="Mu J."/>
            <person name="Lu Y."/>
            <person name="Fan D."/>
            <person name="Liu Y."/>
            <person name="Guan J."/>
            <person name="Zhang Y."/>
            <person name="Yu S."/>
            <person name="Liu X."/>
            <person name="Zhang Y."/>
            <person name="Hong G."/>
            <person name="Han B."/>
            <person name="Choisne N."/>
            <person name="Demange N."/>
            <person name="Orjeda G."/>
            <person name="Samain S."/>
            <person name="Cattolico L."/>
            <person name="Pelletier E."/>
            <person name="Couloux A."/>
            <person name="Segurens B."/>
            <person name="Wincker P."/>
            <person name="D'Hont A."/>
            <person name="Scarpelli C."/>
            <person name="Weissenbach J."/>
            <person name="Salanoubat M."/>
            <person name="Quetier F."/>
            <person name="Yu Y."/>
            <person name="Kim H.R."/>
            <person name="Rambo T."/>
            <person name="Currie J."/>
            <person name="Collura K."/>
            <person name="Luo M."/>
            <person name="Yang T."/>
            <person name="Ammiraju J.S.S."/>
            <person name="Engler F."/>
            <person name="Soderlund C."/>
            <person name="Wing R.A."/>
            <person name="Palmer L.E."/>
            <person name="de la Bastide M."/>
            <person name="Spiegel L."/>
            <person name="Nascimento L."/>
            <person name="Zutavern T."/>
            <person name="O'Shaughnessy A."/>
            <person name="Dike S."/>
            <person name="Dedhia N."/>
            <person name="Preston R."/>
            <person name="Balija V."/>
            <person name="McCombie W.R."/>
            <person name="Chow T."/>
            <person name="Chen H."/>
            <person name="Chung M."/>
            <person name="Chen C."/>
            <person name="Shaw J."/>
            <person name="Wu H."/>
            <person name="Hsiao K."/>
            <person name="Chao Y."/>
            <person name="Chu M."/>
            <person name="Cheng C."/>
            <person name="Hour A."/>
            <person name="Lee P."/>
            <person name="Lin S."/>
            <person name="Lin Y."/>
            <person name="Liou J."/>
            <person name="Liu S."/>
            <person name="Hsing Y."/>
            <person name="Raghuvanshi S."/>
            <person name="Mohanty A."/>
            <person name="Bharti A.K."/>
            <person name="Gaur A."/>
            <person name="Gupta V."/>
            <person name="Kumar D."/>
            <person name="Ravi V."/>
            <person name="Vij S."/>
            <person name="Kapur A."/>
            <person name="Khurana P."/>
            <person name="Khurana P."/>
            <person name="Khurana J.P."/>
            <person name="Tyagi A.K."/>
            <person name="Gaikwad K."/>
            <person name="Singh A."/>
            <person name="Dalal V."/>
            <person name="Srivastava S."/>
            <person name="Dixit A."/>
            <person name="Pal A.K."/>
            <person name="Ghazi I.A."/>
            <person name="Yadav M."/>
            <person name="Pandit A."/>
            <person name="Bhargava A."/>
            <person name="Sureshbabu K."/>
            <person name="Batra K."/>
            <person name="Sharma T.R."/>
            <person name="Mohapatra T."/>
            <person name="Singh N.K."/>
            <person name="Messing J."/>
            <person name="Nelson A.B."/>
            <person name="Fuks G."/>
            <person name="Kavchok S."/>
            <person name="Keizer G."/>
            <person name="Linton E."/>
            <person name="Llaca V."/>
            <person name="Song R."/>
            <person name="Tanyolac B."/>
            <person name="Young S."/>
            <person name="Ho-Il K."/>
            <person name="Hahn J.H."/>
            <person name="Sangsakoo G."/>
            <person name="Vanavichit A."/>
            <person name="de Mattos Luiz.A.T."/>
            <person name="Zimmer P.D."/>
            <person name="Malone G."/>
            <person name="Dellagostin O."/>
            <person name="de Oliveira A.C."/>
            <person name="Bevan M."/>
            <person name="Bancroft I."/>
            <person name="Minx P."/>
            <person name="Cordum H."/>
            <person name="Wilson R."/>
            <person name="Cheng Z."/>
            <person name="Jin W."/>
            <person name="Jiang J."/>
            <person name="Leong S.A."/>
            <person name="Iwama H."/>
            <person name="Gojobori T."/>
            <person name="Itoh T."/>
            <person name="Niimura Y."/>
            <person name="Fujii Y."/>
            <person name="Habara T."/>
            <person name="Sakai H."/>
            <person name="Sato Y."/>
            <person name="Wilson G."/>
            <person name="Kumar K."/>
            <person name="McCouch S."/>
            <person name="Juretic N."/>
            <person name="Hoen D."/>
            <person name="Wright S."/>
            <person name="Bruskiewich R."/>
            <person name="Bureau T."/>
            <person name="Miyao A."/>
            <person name="Hirochika H."/>
            <person name="Nishikawa T."/>
            <person name="Kadowaki K."/>
            <person name="Sugiura M."/>
            <person name="Burr B."/>
            <person name="Sasaki T."/>
        </authorList>
    </citation>
    <scope>NUCLEOTIDE SEQUENCE [LARGE SCALE GENOMIC DNA]</scope>
    <source>
        <strain evidence="4">cv. Nipponbare</strain>
    </source>
</reference>
<dbReference type="AlphaFoldDB" id="Q6K427"/>
<evidence type="ECO:0000313" key="3">
    <source>
        <dbReference type="EMBL" id="BAD22322.1"/>
    </source>
</evidence>
<reference evidence="3" key="2">
    <citation type="submission" date="2002-07" db="EMBL/GenBank/DDBJ databases">
        <title>Oryza sativa nipponbare(GA3) genomic DNA, chromosome 9, PAC clone:P0406E03.</title>
        <authorList>
            <person name="Sasaki T."/>
            <person name="Matsumoto T."/>
            <person name="Hattori M."/>
            <person name="Sakaki Y."/>
            <person name="Katayose Y."/>
        </authorList>
    </citation>
    <scope>NUCLEOTIDE SEQUENCE</scope>
</reference>
<name>Q6K427_ORYSJ</name>
<gene>
    <name evidence="2" type="ORF">P0006E02.3</name>
    <name evidence="3" type="ORF">P0406E03.52</name>
</gene>
<evidence type="ECO:0000313" key="2">
    <source>
        <dbReference type="EMBL" id="BAD22281.1"/>
    </source>
</evidence>
<sequence>MGVGPGRGGNGGDVGGFGGGCWPAGGRGRPDRWAPPVGVLERREWYNILKF</sequence>
<dbReference type="Proteomes" id="UP000000763">
    <property type="component" value="Chromosome 9"/>
</dbReference>
<accession>Q6K427</accession>
<feature type="compositionally biased region" description="Gly residues" evidence="1">
    <location>
        <begin position="1"/>
        <end position="27"/>
    </location>
</feature>
<proteinExistence type="predicted"/>
<evidence type="ECO:0000313" key="4">
    <source>
        <dbReference type="Proteomes" id="UP000000763"/>
    </source>
</evidence>
<dbReference type="EMBL" id="AP005582">
    <property type="protein sequence ID" value="BAD22281.1"/>
    <property type="molecule type" value="Genomic_DNA"/>
</dbReference>
<organism evidence="3 4">
    <name type="scientific">Oryza sativa subsp. japonica</name>
    <name type="common">Rice</name>
    <dbReference type="NCBI Taxonomy" id="39947"/>
    <lineage>
        <taxon>Eukaryota</taxon>
        <taxon>Viridiplantae</taxon>
        <taxon>Streptophyta</taxon>
        <taxon>Embryophyta</taxon>
        <taxon>Tracheophyta</taxon>
        <taxon>Spermatophyta</taxon>
        <taxon>Magnoliopsida</taxon>
        <taxon>Liliopsida</taxon>
        <taxon>Poales</taxon>
        <taxon>Poaceae</taxon>
        <taxon>BOP clade</taxon>
        <taxon>Oryzoideae</taxon>
        <taxon>Oryzeae</taxon>
        <taxon>Oryzinae</taxon>
        <taxon>Oryza</taxon>
        <taxon>Oryza sativa</taxon>
    </lineage>
</organism>
<reference evidence="2" key="1">
    <citation type="submission" date="2002-07" db="EMBL/GenBank/DDBJ databases">
        <title>Oryza sativa nipponbare(GA3) genomic DNA, chromosome 9, PAC clone:P0006E02.</title>
        <authorList>
            <person name="Sasaki T."/>
            <person name="Matsumoto T."/>
            <person name="Hattori M."/>
            <person name="Sakaki Y."/>
            <person name="Katayose Y."/>
        </authorList>
    </citation>
    <scope>NUCLEOTIDE SEQUENCE</scope>
</reference>